<comment type="catalytic activity">
    <reaction evidence="19">
        <text>10-formyltetrahydrofolyl-(gamma-L-Glu)(n) + L-glutamate + ATP = 10-formyltetrahydrofolyl-(gamma-L-Glu)(n+1) + ADP + phosphate + H(+)</text>
        <dbReference type="Rhea" id="RHEA:51904"/>
        <dbReference type="Rhea" id="RHEA-COMP:13088"/>
        <dbReference type="Rhea" id="RHEA-COMP:14300"/>
        <dbReference type="ChEBI" id="CHEBI:15378"/>
        <dbReference type="ChEBI" id="CHEBI:29985"/>
        <dbReference type="ChEBI" id="CHEBI:30616"/>
        <dbReference type="ChEBI" id="CHEBI:43474"/>
        <dbReference type="ChEBI" id="CHEBI:134413"/>
        <dbReference type="ChEBI" id="CHEBI:456216"/>
        <dbReference type="EC" id="6.3.2.17"/>
    </reaction>
</comment>
<dbReference type="PIRSF" id="PIRSF001563">
    <property type="entry name" value="Folylpolyglu_synth"/>
    <property type="match status" value="1"/>
</dbReference>
<feature type="domain" description="Mur ligase central" evidence="24">
    <location>
        <begin position="53"/>
        <end position="280"/>
    </location>
</feature>
<comment type="catalytic activity">
    <reaction evidence="21">
        <text>7,8-dihydropteroate + L-glutamate + ATP = 7,8-dihydrofolate + ADP + phosphate + H(+)</text>
        <dbReference type="Rhea" id="RHEA:23584"/>
        <dbReference type="ChEBI" id="CHEBI:15378"/>
        <dbReference type="ChEBI" id="CHEBI:17839"/>
        <dbReference type="ChEBI" id="CHEBI:29985"/>
        <dbReference type="ChEBI" id="CHEBI:30616"/>
        <dbReference type="ChEBI" id="CHEBI:43474"/>
        <dbReference type="ChEBI" id="CHEBI:57451"/>
        <dbReference type="ChEBI" id="CHEBI:456216"/>
        <dbReference type="EC" id="6.3.2.12"/>
    </reaction>
</comment>
<evidence type="ECO:0000256" key="14">
    <source>
        <dbReference type="ARBA" id="ARBA00022909"/>
    </source>
</evidence>
<keyword evidence="11 22" id="KW-0547">Nucleotide-binding</keyword>
<evidence type="ECO:0000256" key="5">
    <source>
        <dbReference type="ARBA" id="ARBA00008276"/>
    </source>
</evidence>
<dbReference type="Proteomes" id="UP000464378">
    <property type="component" value="Chromosome"/>
</dbReference>
<dbReference type="EC" id="6.3.2.17" evidence="7"/>
<evidence type="ECO:0000256" key="19">
    <source>
        <dbReference type="ARBA" id="ARBA00047808"/>
    </source>
</evidence>
<dbReference type="EMBL" id="LR586016">
    <property type="protein sequence ID" value="VIP04710.1"/>
    <property type="molecule type" value="Genomic_DNA"/>
</dbReference>
<dbReference type="KEGG" id="tim:GMBLW1_44830"/>
<evidence type="ECO:0000256" key="17">
    <source>
        <dbReference type="ARBA" id="ARBA00032510"/>
    </source>
</evidence>
<feature type="domain" description="Mur ligase C-terminal" evidence="23">
    <location>
        <begin position="310"/>
        <end position="432"/>
    </location>
</feature>
<dbReference type="FunCoup" id="A0A6C2YSN1">
    <property type="interactions" value="555"/>
</dbReference>
<comment type="catalytic activity">
    <reaction evidence="18">
        <text>(6S)-5,6,7,8-tetrahydrofolyl-(gamma-L-Glu)(n) + L-glutamate + ATP = (6S)-5,6,7,8-tetrahydrofolyl-(gamma-L-Glu)(n+1) + ADP + phosphate + H(+)</text>
        <dbReference type="Rhea" id="RHEA:10580"/>
        <dbReference type="Rhea" id="RHEA-COMP:14738"/>
        <dbReference type="Rhea" id="RHEA-COMP:14740"/>
        <dbReference type="ChEBI" id="CHEBI:15378"/>
        <dbReference type="ChEBI" id="CHEBI:29985"/>
        <dbReference type="ChEBI" id="CHEBI:30616"/>
        <dbReference type="ChEBI" id="CHEBI:43474"/>
        <dbReference type="ChEBI" id="CHEBI:141005"/>
        <dbReference type="ChEBI" id="CHEBI:456216"/>
        <dbReference type="EC" id="6.3.2.17"/>
    </reaction>
</comment>
<evidence type="ECO:0000256" key="12">
    <source>
        <dbReference type="ARBA" id="ARBA00022840"/>
    </source>
</evidence>
<dbReference type="InterPro" id="IPR013221">
    <property type="entry name" value="Mur_ligase_cen"/>
</dbReference>
<evidence type="ECO:0000256" key="11">
    <source>
        <dbReference type="ARBA" id="ARBA00022741"/>
    </source>
</evidence>
<dbReference type="SUPFAM" id="SSF53623">
    <property type="entry name" value="MurD-like peptide ligases, catalytic domain"/>
    <property type="match status" value="1"/>
</dbReference>
<evidence type="ECO:0000256" key="1">
    <source>
        <dbReference type="ARBA" id="ARBA00001946"/>
    </source>
</evidence>
<keyword evidence="12 22" id="KW-0067">ATP-binding</keyword>
<comment type="function">
    <text evidence="2">Functions in two distinct reactions of the de novo folate biosynthetic pathway. Catalyzes the addition of a glutamate residue to dihydropteroate (7,8-dihydropteroate or H2Pte) to form dihydrofolate (7,8-dihydrofolate monoglutamate or H2Pte-Glu). Also catalyzes successive additions of L-glutamate to tetrahydrofolate or 10-formyltetrahydrofolate or 5,10-methylenetetrahydrofolate, leading to folylpolyglutamate derivatives.</text>
</comment>
<comment type="pathway">
    <text evidence="3">Cofactor biosynthesis; tetrahydrofolate biosynthesis; 7,8-dihydrofolate from 2-amino-4-hydroxy-6-hydroxymethyl-7,8-dihydropteridine diphosphate and 4-aminobenzoate: step 2/2.</text>
</comment>
<dbReference type="Gene3D" id="3.40.1190.10">
    <property type="entry name" value="Mur-like, catalytic domain"/>
    <property type="match status" value="1"/>
</dbReference>
<dbReference type="InParanoid" id="A0A6C2YSN1"/>
<gene>
    <name evidence="25" type="ORF">GMBLW1_44830</name>
</gene>
<organism evidence="25">
    <name type="scientific">Tuwongella immobilis</name>
    <dbReference type="NCBI Taxonomy" id="692036"/>
    <lineage>
        <taxon>Bacteria</taxon>
        <taxon>Pseudomonadati</taxon>
        <taxon>Planctomycetota</taxon>
        <taxon>Planctomycetia</taxon>
        <taxon>Gemmatales</taxon>
        <taxon>Gemmataceae</taxon>
        <taxon>Tuwongella</taxon>
    </lineage>
</organism>
<dbReference type="EMBL" id="LR593887">
    <property type="protein sequence ID" value="VTS06779.1"/>
    <property type="molecule type" value="Genomic_DNA"/>
</dbReference>
<dbReference type="Pfam" id="PF02875">
    <property type="entry name" value="Mur_ligase_C"/>
    <property type="match status" value="1"/>
</dbReference>
<comment type="pathway">
    <text evidence="4">Cofactor biosynthesis; tetrahydrofolylpolyglutamate biosynthesis.</text>
</comment>
<dbReference type="Pfam" id="PF08245">
    <property type="entry name" value="Mur_ligase_M"/>
    <property type="match status" value="1"/>
</dbReference>
<evidence type="ECO:0000256" key="2">
    <source>
        <dbReference type="ARBA" id="ARBA00002714"/>
    </source>
</evidence>
<evidence type="ECO:0000256" key="22">
    <source>
        <dbReference type="PIRNR" id="PIRNR001563"/>
    </source>
</evidence>
<dbReference type="Gene3D" id="3.90.190.20">
    <property type="entry name" value="Mur ligase, C-terminal domain"/>
    <property type="match status" value="1"/>
</dbReference>
<dbReference type="GO" id="GO:0008841">
    <property type="term" value="F:dihydrofolate synthase activity"/>
    <property type="evidence" value="ECO:0007669"/>
    <property type="project" value="UniProtKB-EC"/>
</dbReference>
<evidence type="ECO:0000256" key="20">
    <source>
        <dbReference type="ARBA" id="ARBA00049035"/>
    </source>
</evidence>
<dbReference type="GO" id="GO:0005737">
    <property type="term" value="C:cytoplasm"/>
    <property type="evidence" value="ECO:0007669"/>
    <property type="project" value="TreeGrafter"/>
</dbReference>
<dbReference type="PANTHER" id="PTHR11136:SF0">
    <property type="entry name" value="DIHYDROFOLATE SYNTHETASE-RELATED"/>
    <property type="match status" value="1"/>
</dbReference>
<evidence type="ECO:0000313" key="26">
    <source>
        <dbReference type="Proteomes" id="UP000464378"/>
    </source>
</evidence>
<evidence type="ECO:0000256" key="8">
    <source>
        <dbReference type="ARBA" id="ARBA00019357"/>
    </source>
</evidence>
<dbReference type="GO" id="GO:0005524">
    <property type="term" value="F:ATP binding"/>
    <property type="evidence" value="ECO:0007669"/>
    <property type="project" value="UniProtKB-KW"/>
</dbReference>
<evidence type="ECO:0000313" key="25">
    <source>
        <dbReference type="EMBL" id="VIP04710.1"/>
    </source>
</evidence>
<evidence type="ECO:0000256" key="4">
    <source>
        <dbReference type="ARBA" id="ARBA00005150"/>
    </source>
</evidence>
<evidence type="ECO:0000256" key="3">
    <source>
        <dbReference type="ARBA" id="ARBA00004799"/>
    </source>
</evidence>
<comment type="catalytic activity">
    <reaction evidence="20">
        <text>(6R)-5,10-methylenetetrahydrofolyl-(gamma-L-Glu)(n) + L-glutamate + ATP = (6R)-5,10-methylenetetrahydrofolyl-(gamma-L-Glu)(n+1) + ADP + phosphate + H(+)</text>
        <dbReference type="Rhea" id="RHEA:51912"/>
        <dbReference type="Rhea" id="RHEA-COMP:13257"/>
        <dbReference type="Rhea" id="RHEA-COMP:13258"/>
        <dbReference type="ChEBI" id="CHEBI:15378"/>
        <dbReference type="ChEBI" id="CHEBI:29985"/>
        <dbReference type="ChEBI" id="CHEBI:30616"/>
        <dbReference type="ChEBI" id="CHEBI:43474"/>
        <dbReference type="ChEBI" id="CHEBI:136572"/>
        <dbReference type="ChEBI" id="CHEBI:456216"/>
        <dbReference type="EC" id="6.3.2.17"/>
    </reaction>
</comment>
<keyword evidence="14" id="KW-0289">Folate biosynthesis</keyword>
<dbReference type="InterPro" id="IPR036565">
    <property type="entry name" value="Mur-like_cat_sf"/>
</dbReference>
<evidence type="ECO:0000256" key="10">
    <source>
        <dbReference type="ARBA" id="ARBA00022723"/>
    </source>
</evidence>
<evidence type="ECO:0000256" key="18">
    <source>
        <dbReference type="ARBA" id="ARBA00047493"/>
    </source>
</evidence>
<dbReference type="NCBIfam" id="TIGR01499">
    <property type="entry name" value="folC"/>
    <property type="match status" value="1"/>
</dbReference>
<evidence type="ECO:0000256" key="16">
    <source>
        <dbReference type="ARBA" id="ARBA00030592"/>
    </source>
</evidence>
<evidence type="ECO:0000256" key="15">
    <source>
        <dbReference type="ARBA" id="ARBA00030048"/>
    </source>
</evidence>
<dbReference type="FunFam" id="3.40.1190.10:FF:000011">
    <property type="entry name" value="Folylpolyglutamate synthase/dihydrofolate synthase"/>
    <property type="match status" value="1"/>
</dbReference>
<protein>
    <recommendedName>
        <fullName evidence="8">Dihydrofolate synthase/folylpolyglutamate synthase</fullName>
        <ecNumber evidence="6">6.3.2.12</ecNumber>
        <ecNumber evidence="7">6.3.2.17</ecNumber>
    </recommendedName>
    <alternativeName>
        <fullName evidence="17">Folylpoly-gamma-glutamate synthetase-dihydrofolate synthetase</fullName>
    </alternativeName>
    <alternativeName>
        <fullName evidence="15">Folylpolyglutamate synthetase</fullName>
    </alternativeName>
    <alternativeName>
        <fullName evidence="16">Tetrahydrofolylpolyglutamate synthase</fullName>
    </alternativeName>
</protein>
<sequence>MLGMNLDDALAFWYGRIDYERRSPKPGDLKLDRMRSLLRGLGDPHLRIRTVHVAGTKGKGSTSAMLAETLRRAGYRVGLFTSPHLVSVTERMQVNGQPITPAELIARMQDVRPVVEAMTRSGEGNAPTFFEVGTAVGFLHFVCRNVDVAVIEVGLGGRFDSTNVVQPMVSVITSISFDHMAQLGNTLTLIAREKAGIIKPGRPVVATMTAEEARAVVISTAAERGSRLSLIDRDFTGRYLPSTEPLLRPARVAVQTSRSWPPMELALLGEHQAQNAAGVVKTVELLTEQGLTIPDSAVAAGLGQVRWPARMEIMGRRPLVVLDCAHNVASVQAMAETFHHTLPVKGMRRLIFAASADKDVPGMLRVLAPHFDAFTLTRFAENPRSVDPQQLADWLRPQIDGRPMTIVMDAPQAWQQVWEQAKPDDGIGIVGSVFLAGELRNRVLADCQAGHPSQG</sequence>
<evidence type="ECO:0000256" key="21">
    <source>
        <dbReference type="ARBA" id="ARBA00049161"/>
    </source>
</evidence>
<evidence type="ECO:0000256" key="13">
    <source>
        <dbReference type="ARBA" id="ARBA00022842"/>
    </source>
</evidence>
<dbReference type="AlphaFoldDB" id="A0A6C2YSN1"/>
<accession>A0A6C2YSN1</accession>
<keyword evidence="26" id="KW-1185">Reference proteome</keyword>
<reference evidence="25" key="1">
    <citation type="submission" date="2019-04" db="EMBL/GenBank/DDBJ databases">
        <authorList>
            <consortium name="Science for Life Laboratories"/>
        </authorList>
    </citation>
    <scope>NUCLEOTIDE SEQUENCE</scope>
    <source>
        <strain evidence="25">MBLW1</strain>
    </source>
</reference>
<keyword evidence="9 22" id="KW-0436">Ligase</keyword>
<keyword evidence="13" id="KW-0460">Magnesium</keyword>
<dbReference type="SUPFAM" id="SSF53244">
    <property type="entry name" value="MurD-like peptide ligases, peptide-binding domain"/>
    <property type="match status" value="1"/>
</dbReference>
<proteinExistence type="inferred from homology"/>
<dbReference type="PROSITE" id="PS01012">
    <property type="entry name" value="FOLYLPOLYGLU_SYNT_2"/>
    <property type="match status" value="1"/>
</dbReference>
<evidence type="ECO:0000256" key="9">
    <source>
        <dbReference type="ARBA" id="ARBA00022598"/>
    </source>
</evidence>
<dbReference type="PANTHER" id="PTHR11136">
    <property type="entry name" value="FOLYLPOLYGLUTAMATE SYNTHASE-RELATED"/>
    <property type="match status" value="1"/>
</dbReference>
<dbReference type="InterPro" id="IPR036615">
    <property type="entry name" value="Mur_ligase_C_dom_sf"/>
</dbReference>
<keyword evidence="10" id="KW-0479">Metal-binding</keyword>
<dbReference type="GO" id="GO:0046656">
    <property type="term" value="P:folic acid biosynthetic process"/>
    <property type="evidence" value="ECO:0007669"/>
    <property type="project" value="UniProtKB-KW"/>
</dbReference>
<dbReference type="EC" id="6.3.2.12" evidence="6"/>
<comment type="cofactor">
    <cofactor evidence="1">
        <name>Mg(2+)</name>
        <dbReference type="ChEBI" id="CHEBI:18420"/>
    </cofactor>
</comment>
<evidence type="ECO:0000256" key="6">
    <source>
        <dbReference type="ARBA" id="ARBA00013023"/>
    </source>
</evidence>
<name>A0A6C2YSN1_9BACT</name>
<dbReference type="InterPro" id="IPR004101">
    <property type="entry name" value="Mur_ligase_C"/>
</dbReference>
<dbReference type="InterPro" id="IPR018109">
    <property type="entry name" value="Folylpolyglutamate_synth_CS"/>
</dbReference>
<evidence type="ECO:0000259" key="24">
    <source>
        <dbReference type="Pfam" id="PF08245"/>
    </source>
</evidence>
<dbReference type="GO" id="GO:0046872">
    <property type="term" value="F:metal ion binding"/>
    <property type="evidence" value="ECO:0007669"/>
    <property type="project" value="UniProtKB-KW"/>
</dbReference>
<evidence type="ECO:0000256" key="7">
    <source>
        <dbReference type="ARBA" id="ARBA00013025"/>
    </source>
</evidence>
<comment type="similarity">
    <text evidence="5 22">Belongs to the folylpolyglutamate synthase family.</text>
</comment>
<evidence type="ECO:0000259" key="23">
    <source>
        <dbReference type="Pfam" id="PF02875"/>
    </source>
</evidence>
<dbReference type="GO" id="GO:0004326">
    <property type="term" value="F:tetrahydrofolylpolyglutamate synthase activity"/>
    <property type="evidence" value="ECO:0007669"/>
    <property type="project" value="UniProtKB-EC"/>
</dbReference>
<dbReference type="InterPro" id="IPR001645">
    <property type="entry name" value="Folylpolyglutamate_synth"/>
</dbReference>